<gene>
    <name evidence="14" type="ORF">HQ394_18510</name>
</gene>
<feature type="domain" description="Histidine kinase" evidence="12">
    <location>
        <begin position="278"/>
        <end position="491"/>
    </location>
</feature>
<dbReference type="GO" id="GO:0000155">
    <property type="term" value="F:phosphorelay sensor kinase activity"/>
    <property type="evidence" value="ECO:0007669"/>
    <property type="project" value="InterPro"/>
</dbReference>
<dbReference type="SUPFAM" id="SSF47384">
    <property type="entry name" value="Homodimeric domain of signal transducing histidine kinase"/>
    <property type="match status" value="1"/>
</dbReference>
<evidence type="ECO:0000256" key="11">
    <source>
        <dbReference type="SAM" id="Phobius"/>
    </source>
</evidence>
<evidence type="ECO:0000256" key="3">
    <source>
        <dbReference type="ARBA" id="ARBA00012438"/>
    </source>
</evidence>
<dbReference type="InterPro" id="IPR005467">
    <property type="entry name" value="His_kinase_dom"/>
</dbReference>
<keyword evidence="8 11" id="KW-1133">Transmembrane helix</keyword>
<dbReference type="Pfam" id="PF02518">
    <property type="entry name" value="HATPase_c"/>
    <property type="match status" value="1"/>
</dbReference>
<evidence type="ECO:0000256" key="10">
    <source>
        <dbReference type="ARBA" id="ARBA00023136"/>
    </source>
</evidence>
<dbReference type="Gene3D" id="1.10.287.130">
    <property type="match status" value="1"/>
</dbReference>
<dbReference type="InterPro" id="IPR036097">
    <property type="entry name" value="HisK_dim/P_sf"/>
</dbReference>
<evidence type="ECO:0000259" key="12">
    <source>
        <dbReference type="PROSITE" id="PS50109"/>
    </source>
</evidence>
<keyword evidence="4" id="KW-0597">Phosphoprotein</keyword>
<dbReference type="InterPro" id="IPR036890">
    <property type="entry name" value="HATPase_C_sf"/>
</dbReference>
<dbReference type="CDD" id="cd00082">
    <property type="entry name" value="HisKA"/>
    <property type="match status" value="1"/>
</dbReference>
<dbReference type="PANTHER" id="PTHR45436:SF8">
    <property type="entry name" value="HISTIDINE KINASE"/>
    <property type="match status" value="1"/>
</dbReference>
<dbReference type="EMBL" id="CP053923">
    <property type="protein sequence ID" value="QNT70940.1"/>
    <property type="molecule type" value="Genomic_DNA"/>
</dbReference>
<dbReference type="SMART" id="SM00388">
    <property type="entry name" value="HisKA"/>
    <property type="match status" value="1"/>
</dbReference>
<evidence type="ECO:0000256" key="5">
    <source>
        <dbReference type="ARBA" id="ARBA00022679"/>
    </source>
</evidence>
<protein>
    <recommendedName>
        <fullName evidence="3">histidine kinase</fullName>
        <ecNumber evidence="3">2.7.13.3</ecNumber>
    </recommendedName>
</protein>
<evidence type="ECO:0000256" key="1">
    <source>
        <dbReference type="ARBA" id="ARBA00000085"/>
    </source>
</evidence>
<dbReference type="Gene3D" id="6.10.340.10">
    <property type="match status" value="1"/>
</dbReference>
<dbReference type="InterPro" id="IPR004358">
    <property type="entry name" value="Sig_transdc_His_kin-like_C"/>
</dbReference>
<evidence type="ECO:0000256" key="6">
    <source>
        <dbReference type="ARBA" id="ARBA00022692"/>
    </source>
</evidence>
<sequence length="515" mass="56309">MSSTFTSVACAARSTKASRRRCCRRSATRGIVYVRLRNVVRTSAFRLILLYTVVFALSVSLLLSFIYWRTVALIDRQARETIESEIRSLAEQYQLRGLLGVAEVMDQRVKQPGNSDHVYLLASPSKLPLAGNLEAWPDTLDDDTGWIPLTVVKSDEGQLIPHTNLARTLILPGGFYLLVGRDMHERGKFRRIVLEALAWSSAGGVLLSLIGGIVVSRRMLRRVETVALTARRIVAGDLTQRVRGNGSGDEFDRLADILNAMLDRIERLMAGMRLATDSLAHDLRRPLTRLRSRVELALLQPAAAVEDREALADVLHQADAALLMFDNLLKIAMAESGPMASELRRLDLTMLTRNAAELYEPVAEESGIDFIFEASAPAMILGQPELLAQSVANLLDNAVKYTPSGGRIVVSVTATATTATLSVADSGPGVPAADRERVLERFVRLDECRSSPGSGLGLALVAAVARLHDAQLTVDDNAPGLRVTMTFTIIRPEAARADDRQAAALTADEWLRIPE</sequence>
<evidence type="ECO:0000256" key="4">
    <source>
        <dbReference type="ARBA" id="ARBA00022553"/>
    </source>
</evidence>
<dbReference type="Pfam" id="PF00512">
    <property type="entry name" value="HisKA"/>
    <property type="match status" value="1"/>
</dbReference>
<dbReference type="SMART" id="SM00304">
    <property type="entry name" value="HAMP"/>
    <property type="match status" value="1"/>
</dbReference>
<comment type="catalytic activity">
    <reaction evidence="1">
        <text>ATP + protein L-histidine = ADP + protein N-phospho-L-histidine.</text>
        <dbReference type="EC" id="2.7.13.3"/>
    </reaction>
</comment>
<keyword evidence="5" id="KW-0808">Transferase</keyword>
<dbReference type="Gene3D" id="3.30.565.10">
    <property type="entry name" value="Histidine kinase-like ATPase, C-terminal domain"/>
    <property type="match status" value="1"/>
</dbReference>
<dbReference type="PANTHER" id="PTHR45436">
    <property type="entry name" value="SENSOR HISTIDINE KINASE YKOH"/>
    <property type="match status" value="1"/>
</dbReference>
<dbReference type="CDD" id="cd06225">
    <property type="entry name" value="HAMP"/>
    <property type="match status" value="1"/>
</dbReference>
<dbReference type="InterPro" id="IPR050428">
    <property type="entry name" value="TCS_sensor_his_kinase"/>
</dbReference>
<feature type="transmembrane region" description="Helical" evidence="11">
    <location>
        <begin position="43"/>
        <end position="68"/>
    </location>
</feature>
<keyword evidence="7 14" id="KW-0418">Kinase</keyword>
<evidence type="ECO:0000259" key="13">
    <source>
        <dbReference type="PROSITE" id="PS50885"/>
    </source>
</evidence>
<evidence type="ECO:0000313" key="14">
    <source>
        <dbReference type="EMBL" id="QNT70940.1"/>
    </source>
</evidence>
<name>A0A7H1N5F4_9PROT</name>
<evidence type="ECO:0000256" key="2">
    <source>
        <dbReference type="ARBA" id="ARBA00004370"/>
    </source>
</evidence>
<keyword evidence="10 11" id="KW-0472">Membrane</keyword>
<dbReference type="InterPro" id="IPR003594">
    <property type="entry name" value="HATPase_dom"/>
</dbReference>
<reference evidence="14 15" key="1">
    <citation type="submission" date="2020-05" db="EMBL/GenBank/DDBJ databases">
        <title>Complete closed genome sequence of Defluviicoccus vanus.</title>
        <authorList>
            <person name="Bessarab I."/>
            <person name="Arumugam K."/>
            <person name="Maszenan A.M."/>
            <person name="Seviour R.J."/>
            <person name="Williams R.B."/>
        </authorList>
    </citation>
    <scope>NUCLEOTIDE SEQUENCE [LARGE SCALE GENOMIC DNA]</scope>
    <source>
        <strain evidence="14 15">Ben 114</strain>
    </source>
</reference>
<proteinExistence type="predicted"/>
<comment type="subcellular location">
    <subcellularLocation>
        <location evidence="2">Membrane</location>
    </subcellularLocation>
</comment>
<feature type="domain" description="HAMP" evidence="13">
    <location>
        <begin position="217"/>
        <end position="270"/>
    </location>
</feature>
<evidence type="ECO:0000256" key="7">
    <source>
        <dbReference type="ARBA" id="ARBA00022777"/>
    </source>
</evidence>
<dbReference type="SMART" id="SM00387">
    <property type="entry name" value="HATPase_c"/>
    <property type="match status" value="1"/>
</dbReference>
<dbReference type="GO" id="GO:0005886">
    <property type="term" value="C:plasma membrane"/>
    <property type="evidence" value="ECO:0007669"/>
    <property type="project" value="TreeGrafter"/>
</dbReference>
<dbReference type="Proteomes" id="UP000516369">
    <property type="component" value="Chromosome"/>
</dbReference>
<accession>A0A7H1N5F4</accession>
<dbReference type="Pfam" id="PF00672">
    <property type="entry name" value="HAMP"/>
    <property type="match status" value="1"/>
</dbReference>
<dbReference type="SUPFAM" id="SSF55874">
    <property type="entry name" value="ATPase domain of HSP90 chaperone/DNA topoisomerase II/histidine kinase"/>
    <property type="match status" value="1"/>
</dbReference>
<keyword evidence="15" id="KW-1185">Reference proteome</keyword>
<dbReference type="InterPro" id="IPR003661">
    <property type="entry name" value="HisK_dim/P_dom"/>
</dbReference>
<keyword evidence="6 11" id="KW-0812">Transmembrane</keyword>
<dbReference type="InterPro" id="IPR003660">
    <property type="entry name" value="HAMP_dom"/>
</dbReference>
<dbReference type="AlphaFoldDB" id="A0A7H1N5F4"/>
<dbReference type="EC" id="2.7.13.3" evidence="3"/>
<dbReference type="SUPFAM" id="SSF158472">
    <property type="entry name" value="HAMP domain-like"/>
    <property type="match status" value="1"/>
</dbReference>
<dbReference type="PROSITE" id="PS50885">
    <property type="entry name" value="HAMP"/>
    <property type="match status" value="1"/>
</dbReference>
<dbReference type="KEGG" id="dvn:HQ394_18510"/>
<dbReference type="PROSITE" id="PS50109">
    <property type="entry name" value="HIS_KIN"/>
    <property type="match status" value="1"/>
</dbReference>
<evidence type="ECO:0000256" key="9">
    <source>
        <dbReference type="ARBA" id="ARBA00023012"/>
    </source>
</evidence>
<evidence type="ECO:0000313" key="15">
    <source>
        <dbReference type="Proteomes" id="UP000516369"/>
    </source>
</evidence>
<feature type="transmembrane region" description="Helical" evidence="11">
    <location>
        <begin position="192"/>
        <end position="215"/>
    </location>
</feature>
<dbReference type="PRINTS" id="PR00344">
    <property type="entry name" value="BCTRLSENSOR"/>
</dbReference>
<organism evidence="14 15">
    <name type="scientific">Defluviicoccus vanus</name>
    <dbReference type="NCBI Taxonomy" id="111831"/>
    <lineage>
        <taxon>Bacteria</taxon>
        <taxon>Pseudomonadati</taxon>
        <taxon>Pseudomonadota</taxon>
        <taxon>Alphaproteobacteria</taxon>
        <taxon>Rhodospirillales</taxon>
        <taxon>Rhodospirillaceae</taxon>
        <taxon>Defluviicoccus</taxon>
    </lineage>
</organism>
<evidence type="ECO:0000256" key="8">
    <source>
        <dbReference type="ARBA" id="ARBA00022989"/>
    </source>
</evidence>
<keyword evidence="9" id="KW-0902">Two-component regulatory system</keyword>